<feature type="compositionally biased region" description="Basic and acidic residues" evidence="1">
    <location>
        <begin position="161"/>
        <end position="180"/>
    </location>
</feature>
<feature type="non-terminal residue" evidence="2">
    <location>
        <position position="1"/>
    </location>
</feature>
<comment type="caution">
    <text evidence="2">The sequence shown here is derived from an EMBL/GenBank/DDBJ whole genome shotgun (WGS) entry which is preliminary data.</text>
</comment>
<dbReference type="EMBL" id="BQXS01004545">
    <property type="protein sequence ID" value="GKT37404.1"/>
    <property type="molecule type" value="Genomic_DNA"/>
</dbReference>
<reference evidence="2" key="1">
    <citation type="submission" date="2022-03" db="EMBL/GenBank/DDBJ databases">
        <title>Draft genome sequence of Aduncisulcus paluster, a free-living microaerophilic Fornicata.</title>
        <authorList>
            <person name="Yuyama I."/>
            <person name="Kume K."/>
            <person name="Tamura T."/>
            <person name="Inagaki Y."/>
            <person name="Hashimoto T."/>
        </authorList>
    </citation>
    <scope>NUCLEOTIDE SEQUENCE</scope>
    <source>
        <strain evidence="2">NY0171</strain>
    </source>
</reference>
<accession>A0ABQ5L106</accession>
<organism evidence="2 3">
    <name type="scientific">Aduncisulcus paluster</name>
    <dbReference type="NCBI Taxonomy" id="2918883"/>
    <lineage>
        <taxon>Eukaryota</taxon>
        <taxon>Metamonada</taxon>
        <taxon>Carpediemonas-like organisms</taxon>
        <taxon>Aduncisulcus</taxon>
    </lineage>
</organism>
<feature type="region of interest" description="Disordered" evidence="1">
    <location>
        <begin position="157"/>
        <end position="180"/>
    </location>
</feature>
<feature type="non-terminal residue" evidence="2">
    <location>
        <position position="180"/>
    </location>
</feature>
<dbReference type="Proteomes" id="UP001057375">
    <property type="component" value="Unassembled WGS sequence"/>
</dbReference>
<sequence length="180" mass="20626">LIPGYISEAAALLDQNEDSAWVAPKTLFFSTTAIPAWGVPFSFKHALIEPPAVRPSLFRRNAWTSIDKNSLKSEDFESWELWIAFAEQGWTGLHLKKFGVIRNIAHEEALQTVKKKALHNIVSNHPWWFRLSNSTVEINEDAVYLYEQAESKKKKAQAVDTIKENHSSQKQEHGKMRLVR</sequence>
<evidence type="ECO:0000313" key="2">
    <source>
        <dbReference type="EMBL" id="GKT37404.1"/>
    </source>
</evidence>
<gene>
    <name evidence="2" type="ORF">ADUPG1_003342</name>
</gene>
<name>A0ABQ5L106_9EUKA</name>
<evidence type="ECO:0000256" key="1">
    <source>
        <dbReference type="SAM" id="MobiDB-lite"/>
    </source>
</evidence>
<keyword evidence="3" id="KW-1185">Reference proteome</keyword>
<proteinExistence type="predicted"/>
<evidence type="ECO:0000313" key="3">
    <source>
        <dbReference type="Proteomes" id="UP001057375"/>
    </source>
</evidence>
<protein>
    <submittedName>
        <fullName evidence="2">Glycosyltransferase</fullName>
    </submittedName>
</protein>